<dbReference type="AlphaFoldDB" id="A0A0W0XHE9"/>
<feature type="region of interest" description="Disordered" evidence="1">
    <location>
        <begin position="1"/>
        <end position="68"/>
    </location>
</feature>
<dbReference type="EMBL" id="LNYP01000004">
    <property type="protein sequence ID" value="KTD44063.1"/>
    <property type="molecule type" value="Genomic_DNA"/>
</dbReference>
<dbReference type="RefSeq" id="WP_025386259.1">
    <property type="nucleotide sequence ID" value="NZ_LCUA01000020.1"/>
</dbReference>
<dbReference type="PATRIC" id="fig|29423.5.peg.211"/>
<evidence type="ECO:0000256" key="1">
    <source>
        <dbReference type="SAM" id="MobiDB-lite"/>
    </source>
</evidence>
<evidence type="ECO:0000313" key="2">
    <source>
        <dbReference type="EMBL" id="KTD44063.1"/>
    </source>
</evidence>
<reference evidence="2 3" key="1">
    <citation type="submission" date="2015-11" db="EMBL/GenBank/DDBJ databases">
        <title>Genomic analysis of 38 Legionella species identifies large and diverse effector repertoires.</title>
        <authorList>
            <person name="Burstein D."/>
            <person name="Amaro F."/>
            <person name="Zusman T."/>
            <person name="Lifshitz Z."/>
            <person name="Cohen O."/>
            <person name="Gilbert J.A."/>
            <person name="Pupko T."/>
            <person name="Shuman H.A."/>
            <person name="Segal G."/>
        </authorList>
    </citation>
    <scope>NUCLEOTIDE SEQUENCE [LARGE SCALE GENOMIC DNA]</scope>
    <source>
        <strain evidence="2 3">Oak Ridge-10</strain>
    </source>
</reference>
<evidence type="ECO:0000313" key="3">
    <source>
        <dbReference type="Proteomes" id="UP000054858"/>
    </source>
</evidence>
<protein>
    <submittedName>
        <fullName evidence="2">Uncharacterized protein</fullName>
    </submittedName>
</protein>
<accession>A0A0W0XHE9</accession>
<name>A0A0W0XHE9_9GAMM</name>
<sequence>MERERSPKSWSFLDASRKALEAEKKRKASSTEEKSATEKRPESPVSGADNLIETEPDIKECLRPHRSR</sequence>
<organism evidence="2 3">
    <name type="scientific">Legionella oakridgensis</name>
    <dbReference type="NCBI Taxonomy" id="29423"/>
    <lineage>
        <taxon>Bacteria</taxon>
        <taxon>Pseudomonadati</taxon>
        <taxon>Pseudomonadota</taxon>
        <taxon>Gammaproteobacteria</taxon>
        <taxon>Legionellales</taxon>
        <taxon>Legionellaceae</taxon>
        <taxon>Legionella</taxon>
    </lineage>
</organism>
<proteinExistence type="predicted"/>
<dbReference type="Proteomes" id="UP000054858">
    <property type="component" value="Unassembled WGS sequence"/>
</dbReference>
<feature type="compositionally biased region" description="Basic and acidic residues" evidence="1">
    <location>
        <begin position="15"/>
        <end position="42"/>
    </location>
</feature>
<gene>
    <name evidence="2" type="ORF">Loak_0205</name>
</gene>
<comment type="caution">
    <text evidence="2">The sequence shown here is derived from an EMBL/GenBank/DDBJ whole genome shotgun (WGS) entry which is preliminary data.</text>
</comment>
<feature type="compositionally biased region" description="Basic and acidic residues" evidence="1">
    <location>
        <begin position="56"/>
        <end position="68"/>
    </location>
</feature>